<sequence>MLDLRSRAKNCRDVAHRFIVSVEDHLGQVYLQYLVPQQLPKEERQFFGGTIDRELVDARLLKSWLGRCKTWHENTCEEDGIASRRLPYKLRLIDVRKRAIIKAPDPKGLPYLTLSYVWGTERESGMKPIVTNQADIRYRDDKEFTPLPDDLPNTIEDAIWLTLALGFRYLWVNALCIIQDDPPEEKKQHLDKMDAVYNCSTLTIAAASGRHADSGIPGISIKRKAQHSERIKGLRIATMSPSFSELEDSRSLIWNTRGLTFQEKILAKRLLLFTESQVYYKCSEAIWTEEVIMETGRRSKSIEARKAKYRWAADRPHYAPDGKSTLLKMVVPQLNVDDQWNYLGMFPVYAMAVREYTQRTLTKPDDTLIAINGVFRTLQPDSGELHFGLPSAYFLQALLWYPESGSHHVRTTMNYHLGHGQVGRLAEGFHTTS</sequence>
<dbReference type="EMBL" id="FJOG01000001">
    <property type="protein sequence ID" value="CZR50745.1"/>
    <property type="molecule type" value="Genomic_DNA"/>
</dbReference>
<keyword evidence="3" id="KW-1185">Reference proteome</keyword>
<proteinExistence type="predicted"/>
<dbReference type="Proteomes" id="UP000184330">
    <property type="component" value="Unassembled WGS sequence"/>
</dbReference>
<dbReference type="PANTHER" id="PTHR33112:SF12">
    <property type="entry name" value="HETEROKARYON INCOMPATIBILITY DOMAIN-CONTAINING PROTEIN"/>
    <property type="match status" value="1"/>
</dbReference>
<evidence type="ECO:0000313" key="2">
    <source>
        <dbReference type="EMBL" id="CZR50745.1"/>
    </source>
</evidence>
<organism evidence="2 3">
    <name type="scientific">Phialocephala subalpina</name>
    <dbReference type="NCBI Taxonomy" id="576137"/>
    <lineage>
        <taxon>Eukaryota</taxon>
        <taxon>Fungi</taxon>
        <taxon>Dikarya</taxon>
        <taxon>Ascomycota</taxon>
        <taxon>Pezizomycotina</taxon>
        <taxon>Leotiomycetes</taxon>
        <taxon>Helotiales</taxon>
        <taxon>Mollisiaceae</taxon>
        <taxon>Phialocephala</taxon>
        <taxon>Phialocephala fortinii species complex</taxon>
    </lineage>
</organism>
<dbReference type="PANTHER" id="PTHR33112">
    <property type="entry name" value="DOMAIN PROTEIN, PUTATIVE-RELATED"/>
    <property type="match status" value="1"/>
</dbReference>
<accession>A0A1L7WD70</accession>
<dbReference type="STRING" id="576137.A0A1L7WD70"/>
<gene>
    <name evidence="2" type="ORF">PAC_00619</name>
</gene>
<feature type="domain" description="Heterokaryon incompatibility" evidence="1">
    <location>
        <begin position="111"/>
        <end position="263"/>
    </location>
</feature>
<dbReference type="OrthoDB" id="2958217at2759"/>
<reference evidence="2 3" key="1">
    <citation type="submission" date="2016-03" db="EMBL/GenBank/DDBJ databases">
        <authorList>
            <person name="Ploux O."/>
        </authorList>
    </citation>
    <scope>NUCLEOTIDE SEQUENCE [LARGE SCALE GENOMIC DNA]</scope>
    <source>
        <strain evidence="2 3">UAMH 11012</strain>
    </source>
</reference>
<dbReference type="AlphaFoldDB" id="A0A1L7WD70"/>
<dbReference type="InterPro" id="IPR010730">
    <property type="entry name" value="HET"/>
</dbReference>
<evidence type="ECO:0000313" key="3">
    <source>
        <dbReference type="Proteomes" id="UP000184330"/>
    </source>
</evidence>
<protein>
    <recommendedName>
        <fullName evidence="1">Heterokaryon incompatibility domain-containing protein</fullName>
    </recommendedName>
</protein>
<name>A0A1L7WD70_9HELO</name>
<dbReference type="Pfam" id="PF06985">
    <property type="entry name" value="HET"/>
    <property type="match status" value="1"/>
</dbReference>
<evidence type="ECO:0000259" key="1">
    <source>
        <dbReference type="Pfam" id="PF06985"/>
    </source>
</evidence>